<dbReference type="PANTHER" id="PTHR32125:SF4">
    <property type="entry name" value="2-C-METHYL-D-ERYTHRITOL 4-PHOSPHATE CYTIDYLYLTRANSFERASE, CHLOROPLASTIC"/>
    <property type="match status" value="1"/>
</dbReference>
<dbReference type="EMBL" id="JBHRWK010000020">
    <property type="protein sequence ID" value="MFC3450720.1"/>
    <property type="molecule type" value="Genomic_DNA"/>
</dbReference>
<dbReference type="PANTHER" id="PTHR32125">
    <property type="entry name" value="2-C-METHYL-D-ERYTHRITOL 4-PHOSPHATE CYTIDYLYLTRANSFERASE, CHLOROPLASTIC"/>
    <property type="match status" value="1"/>
</dbReference>
<evidence type="ECO:0000313" key="4">
    <source>
        <dbReference type="Proteomes" id="UP001595645"/>
    </source>
</evidence>
<protein>
    <submittedName>
        <fullName evidence="3">2-C-methyl-D-erythritol 4-phosphate cytidylyltransferase</fullName>
    </submittedName>
</protein>
<gene>
    <name evidence="3" type="ORF">ACFOSH_14895</name>
</gene>
<keyword evidence="4" id="KW-1185">Reference proteome</keyword>
<comment type="caution">
    <text evidence="3">The sequence shown here is derived from an EMBL/GenBank/DDBJ whole genome shotgun (WGS) entry which is preliminary data.</text>
</comment>
<evidence type="ECO:0000256" key="2">
    <source>
        <dbReference type="ARBA" id="ARBA00022695"/>
    </source>
</evidence>
<name>A0ABV7NWW1_9PSEU</name>
<dbReference type="GO" id="GO:0016779">
    <property type="term" value="F:nucleotidyltransferase activity"/>
    <property type="evidence" value="ECO:0007669"/>
    <property type="project" value="UniProtKB-KW"/>
</dbReference>
<evidence type="ECO:0000313" key="3">
    <source>
        <dbReference type="EMBL" id="MFC3450720.1"/>
    </source>
</evidence>
<organism evidence="3 4">
    <name type="scientific">Amycolatopsis speibonae</name>
    <dbReference type="NCBI Taxonomy" id="1450224"/>
    <lineage>
        <taxon>Bacteria</taxon>
        <taxon>Bacillati</taxon>
        <taxon>Actinomycetota</taxon>
        <taxon>Actinomycetes</taxon>
        <taxon>Pseudonocardiales</taxon>
        <taxon>Pseudonocardiaceae</taxon>
        <taxon>Amycolatopsis</taxon>
    </lineage>
</organism>
<dbReference type="RefSeq" id="WP_378239453.1">
    <property type="nucleotide sequence ID" value="NZ_JBHRWK010000020.1"/>
</dbReference>
<dbReference type="InterPro" id="IPR034683">
    <property type="entry name" value="IspD/TarI"/>
</dbReference>
<sequence length="227" mass="24143">MSTVHMSTVVFVTVVRHHASDAELALAPVNGEALLTHTVRGLLALPDLDLVVVAAPERCAHLFSAALSSIGKHSSLDRHSSFDKRCRIVPGPSLKHAFDTVAKEIAENPVILVHDALRAFTPADTVRAVANAVRAGSPFVVPVLPMADTVKVTNAAKVITGTEDRAYLRTAQTPLGFTRETFLSYADKPSLDGAHTIAGHPDAMRVTTSFEQKLAEAIAVAGKEDVL</sequence>
<accession>A0ABV7NWW1</accession>
<proteinExistence type="predicted"/>
<dbReference type="InterPro" id="IPR029044">
    <property type="entry name" value="Nucleotide-diphossugar_trans"/>
</dbReference>
<dbReference type="SUPFAM" id="SSF53448">
    <property type="entry name" value="Nucleotide-diphospho-sugar transferases"/>
    <property type="match status" value="1"/>
</dbReference>
<keyword evidence="1" id="KW-0808">Transferase</keyword>
<keyword evidence="2 3" id="KW-0548">Nucleotidyltransferase</keyword>
<reference evidence="4" key="1">
    <citation type="journal article" date="2019" name="Int. J. Syst. Evol. Microbiol.">
        <title>The Global Catalogue of Microorganisms (GCM) 10K type strain sequencing project: providing services to taxonomists for standard genome sequencing and annotation.</title>
        <authorList>
            <consortium name="The Broad Institute Genomics Platform"/>
            <consortium name="The Broad Institute Genome Sequencing Center for Infectious Disease"/>
            <person name="Wu L."/>
            <person name="Ma J."/>
        </authorList>
    </citation>
    <scope>NUCLEOTIDE SEQUENCE [LARGE SCALE GENOMIC DNA]</scope>
    <source>
        <strain evidence="4">CGMCC 4.7676</strain>
    </source>
</reference>
<dbReference type="Gene3D" id="3.90.550.10">
    <property type="entry name" value="Spore Coat Polysaccharide Biosynthesis Protein SpsA, Chain A"/>
    <property type="match status" value="1"/>
</dbReference>
<dbReference type="Pfam" id="PF01128">
    <property type="entry name" value="IspD"/>
    <property type="match status" value="1"/>
</dbReference>
<dbReference type="Proteomes" id="UP001595645">
    <property type="component" value="Unassembled WGS sequence"/>
</dbReference>
<evidence type="ECO:0000256" key="1">
    <source>
        <dbReference type="ARBA" id="ARBA00022679"/>
    </source>
</evidence>
<dbReference type="InterPro" id="IPR050088">
    <property type="entry name" value="IspD/TarI_cytidylyltransf_bact"/>
</dbReference>